<dbReference type="Proteomes" id="UP001205998">
    <property type="component" value="Unassembled WGS sequence"/>
</dbReference>
<comment type="subcellular location">
    <subcellularLocation>
        <location evidence="1">Membrane</location>
    </subcellularLocation>
</comment>
<reference evidence="8" key="1">
    <citation type="submission" date="2018-07" db="EMBL/GenBank/DDBJ databases">
        <title>Comparative genomics of catfishes provides insights into carnivory and benthic adaptation.</title>
        <authorList>
            <person name="Zhang Y."/>
            <person name="Wang D."/>
            <person name="Peng Z."/>
            <person name="Zheng S."/>
            <person name="Shao F."/>
            <person name="Tao W."/>
        </authorList>
    </citation>
    <scope>NUCLEOTIDE SEQUENCE</scope>
    <source>
        <strain evidence="8">Chongqing</strain>
    </source>
</reference>
<evidence type="ECO:0000313" key="8">
    <source>
        <dbReference type="EMBL" id="KAI5621590.1"/>
    </source>
</evidence>
<accession>A0AAD5ASZ6</accession>
<feature type="non-terminal residue" evidence="8">
    <location>
        <position position="84"/>
    </location>
</feature>
<sequence length="84" mass="9584">LYADVGDDVTLPCYLHPKKNAVAMKIRWSKENECICEYQNGEVREGEGYEGRVSLFTDKLEDGNVSLMLWNVQPIQPGLYNCEV</sequence>
<proteinExistence type="predicted"/>
<evidence type="ECO:0000256" key="5">
    <source>
        <dbReference type="ARBA" id="ARBA00023180"/>
    </source>
</evidence>
<gene>
    <name evidence="8" type="ORF">C0J50_18859</name>
</gene>
<dbReference type="AlphaFoldDB" id="A0AAD5ASZ6"/>
<evidence type="ECO:0000256" key="4">
    <source>
        <dbReference type="ARBA" id="ARBA00023157"/>
    </source>
</evidence>
<keyword evidence="3" id="KW-0472">Membrane</keyword>
<dbReference type="PROSITE" id="PS50835">
    <property type="entry name" value="IG_LIKE"/>
    <property type="match status" value="1"/>
</dbReference>
<dbReference type="FunFam" id="2.60.40.10:FF:000142">
    <property type="entry name" value="V-set domain-containing T-cell activation inhibitor 1"/>
    <property type="match status" value="1"/>
</dbReference>
<dbReference type="SUPFAM" id="SSF48726">
    <property type="entry name" value="Immunoglobulin"/>
    <property type="match status" value="1"/>
</dbReference>
<dbReference type="InterPro" id="IPR007110">
    <property type="entry name" value="Ig-like_dom"/>
</dbReference>
<evidence type="ECO:0000256" key="1">
    <source>
        <dbReference type="ARBA" id="ARBA00004370"/>
    </source>
</evidence>
<dbReference type="InterPro" id="IPR013783">
    <property type="entry name" value="Ig-like_fold"/>
</dbReference>
<dbReference type="InterPro" id="IPR013106">
    <property type="entry name" value="Ig_V-set"/>
</dbReference>
<keyword evidence="5" id="KW-0325">Glycoprotein</keyword>
<keyword evidence="4" id="KW-1015">Disulfide bond</keyword>
<evidence type="ECO:0000256" key="6">
    <source>
        <dbReference type="ARBA" id="ARBA00023319"/>
    </source>
</evidence>
<feature type="non-terminal residue" evidence="8">
    <location>
        <position position="1"/>
    </location>
</feature>
<evidence type="ECO:0000256" key="2">
    <source>
        <dbReference type="ARBA" id="ARBA00022729"/>
    </source>
</evidence>
<dbReference type="GO" id="GO:0050863">
    <property type="term" value="P:regulation of T cell activation"/>
    <property type="evidence" value="ECO:0007669"/>
    <property type="project" value="UniProtKB-ARBA"/>
</dbReference>
<dbReference type="InterPro" id="IPR050504">
    <property type="entry name" value="IgSF_BTN/MOG"/>
</dbReference>
<keyword evidence="2" id="KW-0732">Signal</keyword>
<organism evidence="8 9">
    <name type="scientific">Silurus asotus</name>
    <name type="common">Amur catfish</name>
    <name type="synonym">Parasilurus asotus</name>
    <dbReference type="NCBI Taxonomy" id="30991"/>
    <lineage>
        <taxon>Eukaryota</taxon>
        <taxon>Metazoa</taxon>
        <taxon>Chordata</taxon>
        <taxon>Craniata</taxon>
        <taxon>Vertebrata</taxon>
        <taxon>Euteleostomi</taxon>
        <taxon>Actinopterygii</taxon>
        <taxon>Neopterygii</taxon>
        <taxon>Teleostei</taxon>
        <taxon>Ostariophysi</taxon>
        <taxon>Siluriformes</taxon>
        <taxon>Siluridae</taxon>
        <taxon>Silurus</taxon>
    </lineage>
</organism>
<dbReference type="GO" id="GO:0005102">
    <property type="term" value="F:signaling receptor binding"/>
    <property type="evidence" value="ECO:0007669"/>
    <property type="project" value="TreeGrafter"/>
</dbReference>
<dbReference type="GO" id="GO:0009897">
    <property type="term" value="C:external side of plasma membrane"/>
    <property type="evidence" value="ECO:0007669"/>
    <property type="project" value="TreeGrafter"/>
</dbReference>
<dbReference type="Pfam" id="PF07686">
    <property type="entry name" value="V-set"/>
    <property type="match status" value="1"/>
</dbReference>
<dbReference type="GO" id="GO:1903037">
    <property type="term" value="P:regulation of leukocyte cell-cell adhesion"/>
    <property type="evidence" value="ECO:0007669"/>
    <property type="project" value="UniProtKB-ARBA"/>
</dbReference>
<dbReference type="GO" id="GO:0001817">
    <property type="term" value="P:regulation of cytokine production"/>
    <property type="evidence" value="ECO:0007669"/>
    <property type="project" value="TreeGrafter"/>
</dbReference>
<name>A0AAD5ASZ6_SILAS</name>
<keyword evidence="9" id="KW-1185">Reference proteome</keyword>
<dbReference type="Gene3D" id="2.60.40.10">
    <property type="entry name" value="Immunoglobulins"/>
    <property type="match status" value="1"/>
</dbReference>
<dbReference type="GO" id="GO:0050852">
    <property type="term" value="P:T cell receptor signaling pathway"/>
    <property type="evidence" value="ECO:0007669"/>
    <property type="project" value="TreeGrafter"/>
</dbReference>
<dbReference type="PANTHER" id="PTHR24100:SF130">
    <property type="entry name" value="BUTYROPHILIN-LIKE PROTEIN 9"/>
    <property type="match status" value="1"/>
</dbReference>
<keyword evidence="6" id="KW-0393">Immunoglobulin domain</keyword>
<evidence type="ECO:0000313" key="9">
    <source>
        <dbReference type="Proteomes" id="UP001205998"/>
    </source>
</evidence>
<evidence type="ECO:0000259" key="7">
    <source>
        <dbReference type="PROSITE" id="PS50835"/>
    </source>
</evidence>
<dbReference type="InterPro" id="IPR036179">
    <property type="entry name" value="Ig-like_dom_sf"/>
</dbReference>
<evidence type="ECO:0000256" key="3">
    <source>
        <dbReference type="ARBA" id="ARBA00023136"/>
    </source>
</evidence>
<feature type="domain" description="Ig-like" evidence="7">
    <location>
        <begin position="1"/>
        <end position="84"/>
    </location>
</feature>
<comment type="caution">
    <text evidence="8">The sequence shown here is derived from an EMBL/GenBank/DDBJ whole genome shotgun (WGS) entry which is preliminary data.</text>
</comment>
<dbReference type="PANTHER" id="PTHR24100">
    <property type="entry name" value="BUTYROPHILIN"/>
    <property type="match status" value="1"/>
</dbReference>
<protein>
    <submittedName>
        <fullName evidence="8">Butyrophilin-like protein 2</fullName>
    </submittedName>
</protein>
<dbReference type="EMBL" id="MU551631">
    <property type="protein sequence ID" value="KAI5621590.1"/>
    <property type="molecule type" value="Genomic_DNA"/>
</dbReference>